<keyword evidence="2" id="KW-1185">Reference proteome</keyword>
<sequence length="98" mass="10772">MRSIAMALAFMQKYPDQAMRILQKYTQVDAKTIAAAKEVLQHAYPATPVADEHAYDVAVAFDIKAGLITSAPPYQQLVDTQTAVQALQGFRSSVRSRS</sequence>
<dbReference type="Proteomes" id="UP000334820">
    <property type="component" value="Unassembled WGS sequence"/>
</dbReference>
<reference evidence="1 2" key="1">
    <citation type="journal article" date="2019" name="Int. J. Syst. Evol. Microbiol.">
        <title>Thermogemmatispora aurantia sp. nov. and Thermogemmatispora argillosa sp. nov., within the class Ktedonobacteria, and emended description of the genus Thermogemmatispora.</title>
        <authorList>
            <person name="Zheng Y."/>
            <person name="Wang C.M."/>
            <person name="Sakai Y."/>
            <person name="Abe K."/>
            <person name="Yokota A."/>
            <person name="Yabe S."/>
        </authorList>
    </citation>
    <scope>NUCLEOTIDE SEQUENCE [LARGE SCALE GENOMIC DNA]</scope>
    <source>
        <strain evidence="1 2">A1-2</strain>
    </source>
</reference>
<dbReference type="EMBL" id="BKZV01000001">
    <property type="protein sequence ID" value="GER82372.1"/>
    <property type="molecule type" value="Genomic_DNA"/>
</dbReference>
<protein>
    <recommendedName>
        <fullName evidence="3">SsuA/THI5-like domain-containing protein</fullName>
    </recommendedName>
</protein>
<name>A0A5J4K5N5_9CHLR</name>
<evidence type="ECO:0000313" key="1">
    <source>
        <dbReference type="EMBL" id="GER82372.1"/>
    </source>
</evidence>
<gene>
    <name evidence="1" type="ORF">KTAU_10100</name>
</gene>
<evidence type="ECO:0008006" key="3">
    <source>
        <dbReference type="Google" id="ProtNLM"/>
    </source>
</evidence>
<dbReference type="Gene3D" id="3.40.190.10">
    <property type="entry name" value="Periplasmic binding protein-like II"/>
    <property type="match status" value="1"/>
</dbReference>
<comment type="caution">
    <text evidence="1">The sequence shown here is derived from an EMBL/GenBank/DDBJ whole genome shotgun (WGS) entry which is preliminary data.</text>
</comment>
<evidence type="ECO:0000313" key="2">
    <source>
        <dbReference type="Proteomes" id="UP000334820"/>
    </source>
</evidence>
<proteinExistence type="predicted"/>
<organism evidence="1 2">
    <name type="scientific">Thermogemmatispora aurantia</name>
    <dbReference type="NCBI Taxonomy" id="2045279"/>
    <lineage>
        <taxon>Bacteria</taxon>
        <taxon>Bacillati</taxon>
        <taxon>Chloroflexota</taxon>
        <taxon>Ktedonobacteria</taxon>
        <taxon>Thermogemmatisporales</taxon>
        <taxon>Thermogemmatisporaceae</taxon>
        <taxon>Thermogemmatispora</taxon>
    </lineage>
</organism>
<dbReference type="AlphaFoldDB" id="A0A5J4K5N5"/>
<accession>A0A5J4K5N5</accession>